<comment type="caution">
    <text evidence="1">The sequence shown here is derived from an EMBL/GenBank/DDBJ whole genome shotgun (WGS) entry which is preliminary data.</text>
</comment>
<sequence>MDQGGHTMQANQQEARKQIQQSYGWFFLGKQVADYTRCTYFEVMERPAIDVLSMVQIIKMENEMNRLNHG</sequence>
<gene>
    <name evidence="1" type="ORF">GCM10023184_14670</name>
</gene>
<evidence type="ECO:0000313" key="2">
    <source>
        <dbReference type="Proteomes" id="UP001501725"/>
    </source>
</evidence>
<proteinExistence type="predicted"/>
<dbReference type="Proteomes" id="UP001501725">
    <property type="component" value="Unassembled WGS sequence"/>
</dbReference>
<keyword evidence="2" id="KW-1185">Reference proteome</keyword>
<name>A0ABP8GKP8_9BACT</name>
<accession>A0ABP8GKP8</accession>
<organism evidence="1 2">
    <name type="scientific">Flaviaesturariibacter amylovorans</name>
    <dbReference type="NCBI Taxonomy" id="1084520"/>
    <lineage>
        <taxon>Bacteria</taxon>
        <taxon>Pseudomonadati</taxon>
        <taxon>Bacteroidota</taxon>
        <taxon>Chitinophagia</taxon>
        <taxon>Chitinophagales</taxon>
        <taxon>Chitinophagaceae</taxon>
        <taxon>Flaviaestuariibacter</taxon>
    </lineage>
</organism>
<protein>
    <submittedName>
        <fullName evidence="1">Uncharacterized protein</fullName>
    </submittedName>
</protein>
<evidence type="ECO:0000313" key="1">
    <source>
        <dbReference type="EMBL" id="GAA4326158.1"/>
    </source>
</evidence>
<reference evidence="2" key="1">
    <citation type="journal article" date="2019" name="Int. J. Syst. Evol. Microbiol.">
        <title>The Global Catalogue of Microorganisms (GCM) 10K type strain sequencing project: providing services to taxonomists for standard genome sequencing and annotation.</title>
        <authorList>
            <consortium name="The Broad Institute Genomics Platform"/>
            <consortium name="The Broad Institute Genome Sequencing Center for Infectious Disease"/>
            <person name="Wu L."/>
            <person name="Ma J."/>
        </authorList>
    </citation>
    <scope>NUCLEOTIDE SEQUENCE [LARGE SCALE GENOMIC DNA]</scope>
    <source>
        <strain evidence="2">JCM 17919</strain>
    </source>
</reference>
<dbReference type="EMBL" id="BAABGY010000006">
    <property type="protein sequence ID" value="GAA4326158.1"/>
    <property type="molecule type" value="Genomic_DNA"/>
</dbReference>